<keyword evidence="1" id="KW-0812">Transmembrane</keyword>
<reference evidence="3" key="1">
    <citation type="journal article" date="2019" name="Int. J. Syst. Evol. Microbiol.">
        <title>The Global Catalogue of Microorganisms (GCM) 10K type strain sequencing project: providing services to taxonomists for standard genome sequencing and annotation.</title>
        <authorList>
            <consortium name="The Broad Institute Genomics Platform"/>
            <consortium name="The Broad Institute Genome Sequencing Center for Infectious Disease"/>
            <person name="Wu L."/>
            <person name="Ma J."/>
        </authorList>
    </citation>
    <scope>NUCLEOTIDE SEQUENCE [LARGE SCALE GENOMIC DNA]</scope>
    <source>
        <strain evidence="3">KACC 14058</strain>
    </source>
</reference>
<feature type="transmembrane region" description="Helical" evidence="1">
    <location>
        <begin position="127"/>
        <end position="149"/>
    </location>
</feature>
<keyword evidence="3" id="KW-1185">Reference proteome</keyword>
<feature type="transmembrane region" description="Helical" evidence="1">
    <location>
        <begin position="68"/>
        <end position="90"/>
    </location>
</feature>
<comment type="caution">
    <text evidence="2">The sequence shown here is derived from an EMBL/GenBank/DDBJ whole genome shotgun (WGS) entry which is preliminary data.</text>
</comment>
<evidence type="ECO:0000256" key="1">
    <source>
        <dbReference type="SAM" id="Phobius"/>
    </source>
</evidence>
<dbReference type="Proteomes" id="UP001595880">
    <property type="component" value="Unassembled WGS sequence"/>
</dbReference>
<protein>
    <submittedName>
        <fullName evidence="2">Uncharacterized protein</fullName>
    </submittedName>
</protein>
<accession>A0ABV8VWP3</accession>
<keyword evidence="1" id="KW-0472">Membrane</keyword>
<name>A0ABV8VWP3_9BACI</name>
<evidence type="ECO:0000313" key="2">
    <source>
        <dbReference type="EMBL" id="MFC4387506.1"/>
    </source>
</evidence>
<organism evidence="2 3">
    <name type="scientific">Gracilibacillus marinus</name>
    <dbReference type="NCBI Taxonomy" id="630535"/>
    <lineage>
        <taxon>Bacteria</taxon>
        <taxon>Bacillati</taxon>
        <taxon>Bacillota</taxon>
        <taxon>Bacilli</taxon>
        <taxon>Bacillales</taxon>
        <taxon>Bacillaceae</taxon>
        <taxon>Gracilibacillus</taxon>
    </lineage>
</organism>
<gene>
    <name evidence="2" type="ORF">ACFOZ1_06725</name>
</gene>
<keyword evidence="1" id="KW-1133">Transmembrane helix</keyword>
<dbReference type="EMBL" id="JBHSDV010000001">
    <property type="protein sequence ID" value="MFC4387506.1"/>
    <property type="molecule type" value="Genomic_DNA"/>
</dbReference>
<sequence>MRNFRQSKDVVRYLEERYGPIKKHTIEDDLSIVNDICNHHSSEELQLISNRVKVIVEINKDTNYVATIFLPMMLAFFAAISTLAISTVTVTSNLLTSYFNQTIKLNEEKITQEKLSELMNLLDLPSFMTIAAVLILICFVLITLGVWYIDYGNTRKAKKLLMYKILIDEAIEKKSSI</sequence>
<proteinExistence type="predicted"/>
<evidence type="ECO:0000313" key="3">
    <source>
        <dbReference type="Proteomes" id="UP001595880"/>
    </source>
</evidence>
<dbReference type="RefSeq" id="WP_390197445.1">
    <property type="nucleotide sequence ID" value="NZ_JBHSDV010000001.1"/>
</dbReference>